<evidence type="ECO:0000313" key="13">
    <source>
        <dbReference type="Proteomes" id="UP000187406"/>
    </source>
</evidence>
<feature type="region of interest" description="Disordered" evidence="10">
    <location>
        <begin position="210"/>
        <end position="232"/>
    </location>
</feature>
<dbReference type="InParanoid" id="A0A1Q3AT99"/>
<evidence type="ECO:0000259" key="11">
    <source>
        <dbReference type="PROSITE" id="PS00434"/>
    </source>
</evidence>
<evidence type="ECO:0000256" key="8">
    <source>
        <dbReference type="ARBA" id="ARBA00061350"/>
    </source>
</evidence>
<dbReference type="SMART" id="SM00415">
    <property type="entry name" value="HSF"/>
    <property type="match status" value="1"/>
</dbReference>
<feature type="region of interest" description="Disordered" evidence="10">
    <location>
        <begin position="442"/>
        <end position="485"/>
    </location>
</feature>
<dbReference type="Gene3D" id="1.10.10.10">
    <property type="entry name" value="Winged helix-like DNA-binding domain superfamily/Winged helix DNA-binding domain"/>
    <property type="match status" value="1"/>
</dbReference>
<dbReference type="PANTHER" id="PTHR10015:SF377">
    <property type="entry name" value="HEAT STRESS TRANSCRIPTION FACTOR A-5"/>
    <property type="match status" value="1"/>
</dbReference>
<evidence type="ECO:0000313" key="12">
    <source>
        <dbReference type="EMBL" id="GAV58976.1"/>
    </source>
</evidence>
<dbReference type="AlphaFoldDB" id="A0A1Q3AT99"/>
<feature type="compositionally biased region" description="Polar residues" evidence="10">
    <location>
        <begin position="411"/>
        <end position="425"/>
    </location>
</feature>
<dbReference type="GO" id="GO:0000978">
    <property type="term" value="F:RNA polymerase II cis-regulatory region sequence-specific DNA binding"/>
    <property type="evidence" value="ECO:0007669"/>
    <property type="project" value="TreeGrafter"/>
</dbReference>
<feature type="region of interest" description="Disordered" evidence="10">
    <location>
        <begin position="263"/>
        <end position="287"/>
    </location>
</feature>
<dbReference type="InterPro" id="IPR000232">
    <property type="entry name" value="HSF_DNA-bd"/>
</dbReference>
<comment type="similarity">
    <text evidence="8">Belongs to the HSF family. Class A subfamily.</text>
</comment>
<keyword evidence="4" id="KW-0346">Stress response</keyword>
<evidence type="ECO:0000256" key="5">
    <source>
        <dbReference type="ARBA" id="ARBA00023125"/>
    </source>
</evidence>
<feature type="compositionally biased region" description="Polar residues" evidence="10">
    <location>
        <begin position="214"/>
        <end position="229"/>
    </location>
</feature>
<feature type="coiled-coil region" evidence="9">
    <location>
        <begin position="124"/>
        <end position="151"/>
    </location>
</feature>
<protein>
    <submittedName>
        <fullName evidence="12">HSF_DNA-bind domain-containing protein</fullName>
    </submittedName>
</protein>
<evidence type="ECO:0000256" key="7">
    <source>
        <dbReference type="ARBA" id="ARBA00023242"/>
    </source>
</evidence>
<evidence type="ECO:0000256" key="6">
    <source>
        <dbReference type="ARBA" id="ARBA00023163"/>
    </source>
</evidence>
<dbReference type="OrthoDB" id="60033at2759"/>
<evidence type="ECO:0000256" key="4">
    <source>
        <dbReference type="ARBA" id="ARBA00023016"/>
    </source>
</evidence>
<evidence type="ECO:0000256" key="2">
    <source>
        <dbReference type="ARBA" id="ARBA00022553"/>
    </source>
</evidence>
<organism evidence="12 13">
    <name type="scientific">Cephalotus follicularis</name>
    <name type="common">Albany pitcher plant</name>
    <dbReference type="NCBI Taxonomy" id="3775"/>
    <lineage>
        <taxon>Eukaryota</taxon>
        <taxon>Viridiplantae</taxon>
        <taxon>Streptophyta</taxon>
        <taxon>Embryophyta</taxon>
        <taxon>Tracheophyta</taxon>
        <taxon>Spermatophyta</taxon>
        <taxon>Magnoliopsida</taxon>
        <taxon>eudicotyledons</taxon>
        <taxon>Gunneridae</taxon>
        <taxon>Pentapetalae</taxon>
        <taxon>rosids</taxon>
        <taxon>fabids</taxon>
        <taxon>Oxalidales</taxon>
        <taxon>Cephalotaceae</taxon>
        <taxon>Cephalotus</taxon>
    </lineage>
</organism>
<accession>A0A1Q3AT99</accession>
<keyword evidence="13" id="KW-1185">Reference proteome</keyword>
<dbReference type="EMBL" id="BDDD01000092">
    <property type="protein sequence ID" value="GAV58976.1"/>
    <property type="molecule type" value="Genomic_DNA"/>
</dbReference>
<reference evidence="13" key="1">
    <citation type="submission" date="2016-04" db="EMBL/GenBank/DDBJ databases">
        <title>Cephalotus genome sequencing.</title>
        <authorList>
            <person name="Fukushima K."/>
            <person name="Hasebe M."/>
            <person name="Fang X."/>
        </authorList>
    </citation>
    <scope>NUCLEOTIDE SEQUENCE [LARGE SCALE GENOMIC DNA]</scope>
    <source>
        <strain evidence="13">cv. St1</strain>
    </source>
</reference>
<feature type="compositionally biased region" description="Polar residues" evidence="10">
    <location>
        <begin position="474"/>
        <end position="485"/>
    </location>
</feature>
<keyword evidence="7" id="KW-0539">Nucleus</keyword>
<dbReference type="PANTHER" id="PTHR10015">
    <property type="entry name" value="HEAT SHOCK TRANSCRIPTION FACTOR"/>
    <property type="match status" value="1"/>
</dbReference>
<dbReference type="SUPFAM" id="SSF46785">
    <property type="entry name" value="Winged helix' DNA-binding domain"/>
    <property type="match status" value="1"/>
</dbReference>
<dbReference type="GO" id="GO:0003700">
    <property type="term" value="F:DNA-binding transcription factor activity"/>
    <property type="evidence" value="ECO:0007669"/>
    <property type="project" value="InterPro"/>
</dbReference>
<evidence type="ECO:0000256" key="3">
    <source>
        <dbReference type="ARBA" id="ARBA00023015"/>
    </source>
</evidence>
<dbReference type="GO" id="GO:0005634">
    <property type="term" value="C:nucleus"/>
    <property type="evidence" value="ECO:0007669"/>
    <property type="project" value="UniProtKB-SubCell"/>
</dbReference>
<dbReference type="InterPro" id="IPR036388">
    <property type="entry name" value="WH-like_DNA-bd_sf"/>
</dbReference>
<evidence type="ECO:0000256" key="9">
    <source>
        <dbReference type="SAM" id="Coils"/>
    </source>
</evidence>
<keyword evidence="9" id="KW-0175">Coiled coil</keyword>
<feature type="compositionally biased region" description="Basic and acidic residues" evidence="10">
    <location>
        <begin position="378"/>
        <end position="395"/>
    </location>
</feature>
<dbReference type="FunFam" id="1.10.10.10:FF:000057">
    <property type="entry name" value="Heat shock transcription factor 1"/>
    <property type="match status" value="1"/>
</dbReference>
<keyword evidence="3" id="KW-0805">Transcription regulation</keyword>
<feature type="domain" description="HSF-type DNA-binding" evidence="11">
    <location>
        <begin position="56"/>
        <end position="80"/>
    </location>
</feature>
<gene>
    <name evidence="12" type="ORF">CFOL_v3_02509</name>
</gene>
<dbReference type="GO" id="GO:0034605">
    <property type="term" value="P:cellular response to heat"/>
    <property type="evidence" value="ECO:0007669"/>
    <property type="project" value="TreeGrafter"/>
</dbReference>
<dbReference type="PRINTS" id="PR00056">
    <property type="entry name" value="HSFDOMAIN"/>
</dbReference>
<keyword evidence="6" id="KW-0804">Transcription</keyword>
<keyword evidence="2" id="KW-0597">Phosphoprotein</keyword>
<sequence>MEVGPPSGSGGGGPAPFLLKTYDMVDDSSTDEIVSWSSNNNSFVVWNPPEFARLLLPTYFKHNNFSSFIRQLNTYGFRKIDPEKWEFANDDFVKHQKHLLKNIHRRKPIHSHSHPQGSLVDSERATFEDEIERLSREKASLEAKVLKAKQERSVEKLHLEDLVQRVEKMGRRQENLLTFLKKAIQNRPFVDHLAKKIDSMDVAAYNKKRRLPQVDQSNPLTDNSFVDNHSSSRPEFGKIIHQDFSNKLRLELSPAVSDINLVSDSTQSSNEDGESPQKKTSDGALKAAQKRTEGLLFAPEPFELSDSGTSLTFKMDSSLLRKVPANESPRQQCYQQNLISIEEVDGQVSCHLNLSLASSSLQIHRSPYSARMTQPVQEPRKSPESRYDANGKESDIAFFPKSRNQGDGDATLSSSQEALNNNQGPPTAAQGNDVFWEQFLTERPGSLDNEEASSTYRASPCVEQEDRRSGQGLCRNSKNMEQLTL</sequence>
<dbReference type="STRING" id="3775.A0A1Q3AT99"/>
<dbReference type="InterPro" id="IPR036390">
    <property type="entry name" value="WH_DNA-bd_sf"/>
</dbReference>
<dbReference type="Proteomes" id="UP000187406">
    <property type="component" value="Unassembled WGS sequence"/>
</dbReference>
<feature type="region of interest" description="Disordered" evidence="10">
    <location>
        <begin position="366"/>
        <end position="430"/>
    </location>
</feature>
<name>A0A1Q3AT99_CEPFO</name>
<comment type="subcellular location">
    <subcellularLocation>
        <location evidence="1">Nucleus</location>
    </subcellularLocation>
</comment>
<evidence type="ECO:0000256" key="1">
    <source>
        <dbReference type="ARBA" id="ARBA00004123"/>
    </source>
</evidence>
<dbReference type="PROSITE" id="PS00434">
    <property type="entry name" value="HSF_DOMAIN"/>
    <property type="match status" value="1"/>
</dbReference>
<dbReference type="FunCoup" id="A0A1Q3AT99">
    <property type="interactions" value="234"/>
</dbReference>
<keyword evidence="5" id="KW-0238">DNA-binding</keyword>
<dbReference type="Pfam" id="PF00447">
    <property type="entry name" value="HSF_DNA-bind"/>
    <property type="match status" value="1"/>
</dbReference>
<proteinExistence type="inferred from homology"/>
<evidence type="ECO:0000256" key="10">
    <source>
        <dbReference type="SAM" id="MobiDB-lite"/>
    </source>
</evidence>
<comment type="caution">
    <text evidence="12">The sequence shown here is derived from an EMBL/GenBank/DDBJ whole genome shotgun (WGS) entry which is preliminary data.</text>
</comment>
<dbReference type="GO" id="GO:0006357">
    <property type="term" value="P:regulation of transcription by RNA polymerase II"/>
    <property type="evidence" value="ECO:0007669"/>
    <property type="project" value="TreeGrafter"/>
</dbReference>